<dbReference type="GO" id="GO:0005506">
    <property type="term" value="F:iron ion binding"/>
    <property type="evidence" value="ECO:0007669"/>
    <property type="project" value="InterPro"/>
</dbReference>
<dbReference type="InterPro" id="IPR036396">
    <property type="entry name" value="Cyt_P450_sf"/>
</dbReference>
<dbReference type="EMBL" id="WHWC01000004">
    <property type="protein sequence ID" value="KAG8383860.1"/>
    <property type="molecule type" value="Genomic_DNA"/>
</dbReference>
<dbReference type="GO" id="GO:0020037">
    <property type="term" value="F:heme binding"/>
    <property type="evidence" value="ECO:0007669"/>
    <property type="project" value="InterPro"/>
</dbReference>
<protein>
    <recommendedName>
        <fullName evidence="10">Cytochrome P450</fullName>
    </recommendedName>
</protein>
<feature type="binding site" description="axial binding residue" evidence="7">
    <location>
        <position position="400"/>
    </location>
    <ligand>
        <name>heme</name>
        <dbReference type="ChEBI" id="CHEBI:30413"/>
    </ligand>
    <ligandPart>
        <name>Fe</name>
        <dbReference type="ChEBI" id="CHEBI:18248"/>
    </ligandPart>
</feature>
<dbReference type="Proteomes" id="UP000826271">
    <property type="component" value="Unassembled WGS sequence"/>
</dbReference>
<evidence type="ECO:0000256" key="4">
    <source>
        <dbReference type="ARBA" id="ARBA00022723"/>
    </source>
</evidence>
<keyword evidence="9" id="KW-1185">Reference proteome</keyword>
<dbReference type="PRINTS" id="PR00385">
    <property type="entry name" value="P450"/>
</dbReference>
<dbReference type="AlphaFoldDB" id="A0AAV6XX86"/>
<evidence type="ECO:0000256" key="2">
    <source>
        <dbReference type="ARBA" id="ARBA00004167"/>
    </source>
</evidence>
<name>A0AAV6XX86_9LAMI</name>
<sequence>MTQILAENKGTVMFKTSWFTKTDILLTSDPNNVQHVMNSNFSIYQRGSEFRNVFDFLGEAVFIKDLDEWREEKKFTHSFYKENDFQKSTPKIIYHTLEKGLIPVLDHISHQNGVLDLQSLFNRYMLDSTCIMATGFDLGSLRVGFPKCPLLVAMDDIAEAIFRRHILPERVWKLQRWLRVGKEKKMAEACTIFNQILEDYVSEKSKLSANNNNNQENEDITNFDVLKFYLSEATGGSGKHAEKTFLAANIMTLLFAGKDTSAALLTWFFYLISENPLAQNKILEEIRQNFPKPQKHIFSKTEELGKLVYLQSALCETLRLFPTAPVIIRDPTQEDVLPSGHQVYRNTKVILCTYAMGRMNEIWGEDFGEFKPERWMSEKGGIRHVASSSFLAFGAGPWACPGRELAFTRMKAVAATILHNFNVHVLEGQIISPSVSALLTMRHGLNVTVSNRY</sequence>
<keyword evidence="5" id="KW-0560">Oxidoreductase</keyword>
<evidence type="ECO:0000256" key="5">
    <source>
        <dbReference type="ARBA" id="ARBA00023002"/>
    </source>
</evidence>
<dbReference type="SUPFAM" id="SSF48264">
    <property type="entry name" value="Cytochrome P450"/>
    <property type="match status" value="1"/>
</dbReference>
<keyword evidence="7" id="KW-0349">Heme</keyword>
<accession>A0AAV6XX86</accession>
<reference evidence="8" key="1">
    <citation type="submission" date="2019-10" db="EMBL/GenBank/DDBJ databases">
        <authorList>
            <person name="Zhang R."/>
            <person name="Pan Y."/>
            <person name="Wang J."/>
            <person name="Ma R."/>
            <person name="Yu S."/>
        </authorList>
    </citation>
    <scope>NUCLEOTIDE SEQUENCE</scope>
    <source>
        <strain evidence="8">LA-IB0</strain>
        <tissue evidence="8">Leaf</tissue>
    </source>
</reference>
<evidence type="ECO:0000313" key="8">
    <source>
        <dbReference type="EMBL" id="KAG8383860.1"/>
    </source>
</evidence>
<dbReference type="Pfam" id="PF00067">
    <property type="entry name" value="p450"/>
    <property type="match status" value="1"/>
</dbReference>
<keyword evidence="6 7" id="KW-0408">Iron</keyword>
<gene>
    <name evidence="8" type="ORF">BUALT_Bualt04G0057600</name>
</gene>
<dbReference type="GO" id="GO:0016705">
    <property type="term" value="F:oxidoreductase activity, acting on paired donors, with incorporation or reduction of molecular oxygen"/>
    <property type="evidence" value="ECO:0007669"/>
    <property type="project" value="InterPro"/>
</dbReference>
<keyword evidence="4 7" id="KW-0479">Metal-binding</keyword>
<dbReference type="GO" id="GO:0016020">
    <property type="term" value="C:membrane"/>
    <property type="evidence" value="ECO:0007669"/>
    <property type="project" value="UniProtKB-SubCell"/>
</dbReference>
<dbReference type="Gene3D" id="1.10.630.10">
    <property type="entry name" value="Cytochrome P450"/>
    <property type="match status" value="1"/>
</dbReference>
<dbReference type="InterPro" id="IPR002401">
    <property type="entry name" value="Cyt_P450_E_grp-I"/>
</dbReference>
<organism evidence="8 9">
    <name type="scientific">Buddleja alternifolia</name>
    <dbReference type="NCBI Taxonomy" id="168488"/>
    <lineage>
        <taxon>Eukaryota</taxon>
        <taxon>Viridiplantae</taxon>
        <taxon>Streptophyta</taxon>
        <taxon>Embryophyta</taxon>
        <taxon>Tracheophyta</taxon>
        <taxon>Spermatophyta</taxon>
        <taxon>Magnoliopsida</taxon>
        <taxon>eudicotyledons</taxon>
        <taxon>Gunneridae</taxon>
        <taxon>Pentapetalae</taxon>
        <taxon>asterids</taxon>
        <taxon>lamiids</taxon>
        <taxon>Lamiales</taxon>
        <taxon>Scrophulariaceae</taxon>
        <taxon>Buddlejeae</taxon>
        <taxon>Buddleja</taxon>
    </lineage>
</organism>
<comment type="caution">
    <text evidence="8">The sequence shown here is derived from an EMBL/GenBank/DDBJ whole genome shotgun (WGS) entry which is preliminary data.</text>
</comment>
<dbReference type="PANTHER" id="PTHR24296">
    <property type="entry name" value="CYTOCHROME P450"/>
    <property type="match status" value="1"/>
</dbReference>
<dbReference type="InterPro" id="IPR001128">
    <property type="entry name" value="Cyt_P450"/>
</dbReference>
<comment type="subcellular location">
    <subcellularLocation>
        <location evidence="2">Membrane</location>
        <topology evidence="2">Single-pass membrane protein</topology>
    </subcellularLocation>
</comment>
<evidence type="ECO:0000313" key="9">
    <source>
        <dbReference type="Proteomes" id="UP000826271"/>
    </source>
</evidence>
<proteinExistence type="inferred from homology"/>
<evidence type="ECO:0000256" key="3">
    <source>
        <dbReference type="ARBA" id="ARBA00010617"/>
    </source>
</evidence>
<dbReference type="PRINTS" id="PR00463">
    <property type="entry name" value="EP450I"/>
</dbReference>
<comment type="cofactor">
    <cofactor evidence="1 7">
        <name>heme</name>
        <dbReference type="ChEBI" id="CHEBI:30413"/>
    </cofactor>
</comment>
<comment type="similarity">
    <text evidence="3">Belongs to the cytochrome P450 family.</text>
</comment>
<evidence type="ECO:0000256" key="1">
    <source>
        <dbReference type="ARBA" id="ARBA00001971"/>
    </source>
</evidence>
<evidence type="ECO:0000256" key="6">
    <source>
        <dbReference type="ARBA" id="ARBA00023004"/>
    </source>
</evidence>
<evidence type="ECO:0000256" key="7">
    <source>
        <dbReference type="PIRSR" id="PIRSR602401-1"/>
    </source>
</evidence>
<dbReference type="CDD" id="cd11064">
    <property type="entry name" value="CYP86A"/>
    <property type="match status" value="1"/>
</dbReference>
<evidence type="ECO:0008006" key="10">
    <source>
        <dbReference type="Google" id="ProtNLM"/>
    </source>
</evidence>
<dbReference type="GO" id="GO:0004497">
    <property type="term" value="F:monooxygenase activity"/>
    <property type="evidence" value="ECO:0007669"/>
    <property type="project" value="InterPro"/>
</dbReference>